<dbReference type="EMBL" id="JYDP01000017">
    <property type="protein sequence ID" value="KRZ15603.1"/>
    <property type="molecule type" value="Genomic_DNA"/>
</dbReference>
<protein>
    <submittedName>
        <fullName evidence="1">Uncharacterized protein</fullName>
    </submittedName>
</protein>
<gene>
    <name evidence="1" type="ORF">T11_14229</name>
</gene>
<evidence type="ECO:0000313" key="1">
    <source>
        <dbReference type="EMBL" id="KRZ15603.1"/>
    </source>
</evidence>
<accession>A0A0V1HY08</accession>
<sequence length="64" mass="7458">MVHFKRKTKHARSPFHIIILSDEPISLPFGVEQRTSRVYWDISNENIRKKPISSTCGLDQALYT</sequence>
<keyword evidence="2" id="KW-1185">Reference proteome</keyword>
<proteinExistence type="predicted"/>
<dbReference type="AlphaFoldDB" id="A0A0V1HY08"/>
<reference evidence="1 2" key="1">
    <citation type="submission" date="2015-01" db="EMBL/GenBank/DDBJ databases">
        <title>Evolution of Trichinella species and genotypes.</title>
        <authorList>
            <person name="Korhonen P.K."/>
            <person name="Edoardo P."/>
            <person name="Giuseppe L.R."/>
            <person name="Gasser R.B."/>
        </authorList>
    </citation>
    <scope>NUCLEOTIDE SEQUENCE [LARGE SCALE GENOMIC DNA]</scope>
    <source>
        <strain evidence="1">ISS1029</strain>
    </source>
</reference>
<evidence type="ECO:0000313" key="2">
    <source>
        <dbReference type="Proteomes" id="UP000055024"/>
    </source>
</evidence>
<name>A0A0V1HY08_9BILA</name>
<organism evidence="1 2">
    <name type="scientific">Trichinella zimbabwensis</name>
    <dbReference type="NCBI Taxonomy" id="268475"/>
    <lineage>
        <taxon>Eukaryota</taxon>
        <taxon>Metazoa</taxon>
        <taxon>Ecdysozoa</taxon>
        <taxon>Nematoda</taxon>
        <taxon>Enoplea</taxon>
        <taxon>Dorylaimia</taxon>
        <taxon>Trichinellida</taxon>
        <taxon>Trichinellidae</taxon>
        <taxon>Trichinella</taxon>
    </lineage>
</organism>
<comment type="caution">
    <text evidence="1">The sequence shown here is derived from an EMBL/GenBank/DDBJ whole genome shotgun (WGS) entry which is preliminary data.</text>
</comment>
<dbReference type="Proteomes" id="UP000055024">
    <property type="component" value="Unassembled WGS sequence"/>
</dbReference>